<organism evidence="3 4">
    <name type="scientific">Paenactinomyces guangxiensis</name>
    <dbReference type="NCBI Taxonomy" id="1490290"/>
    <lineage>
        <taxon>Bacteria</taxon>
        <taxon>Bacillati</taxon>
        <taxon>Bacillota</taxon>
        <taxon>Bacilli</taxon>
        <taxon>Bacillales</taxon>
        <taxon>Thermoactinomycetaceae</taxon>
        <taxon>Paenactinomyces</taxon>
    </lineage>
</organism>
<feature type="domain" description="Peptidase M56" evidence="2">
    <location>
        <begin position="62"/>
        <end position="241"/>
    </location>
</feature>
<comment type="caution">
    <text evidence="3">The sequence shown here is derived from an EMBL/GenBank/DDBJ whole genome shotgun (WGS) entry which is preliminary data.</text>
</comment>
<dbReference type="EMBL" id="JACEIQ010000014">
    <property type="protein sequence ID" value="MBA4495299.1"/>
    <property type="molecule type" value="Genomic_DNA"/>
</dbReference>
<dbReference type="PANTHER" id="PTHR34978">
    <property type="entry name" value="POSSIBLE SENSOR-TRANSDUCER PROTEIN BLAR"/>
    <property type="match status" value="1"/>
</dbReference>
<keyword evidence="1" id="KW-0812">Transmembrane</keyword>
<dbReference type="InterPro" id="IPR052173">
    <property type="entry name" value="Beta-lactam_resp_regulator"/>
</dbReference>
<dbReference type="RefSeq" id="WP_181752604.1">
    <property type="nucleotide sequence ID" value="NZ_JACEIQ010000014.1"/>
</dbReference>
<keyword evidence="1" id="KW-1133">Transmembrane helix</keyword>
<feature type="transmembrane region" description="Helical" evidence="1">
    <location>
        <begin position="257"/>
        <end position="278"/>
    </location>
</feature>
<dbReference type="Proteomes" id="UP000535491">
    <property type="component" value="Unassembled WGS sequence"/>
</dbReference>
<reference evidence="3 4" key="1">
    <citation type="submission" date="2020-07" db="EMBL/GenBank/DDBJ databases">
        <authorList>
            <person name="Feng H."/>
        </authorList>
    </citation>
    <scope>NUCLEOTIDE SEQUENCE [LARGE SCALE GENOMIC DNA]</scope>
    <source>
        <strain evidence="4">s-10</strain>
    </source>
</reference>
<keyword evidence="1" id="KW-0472">Membrane</keyword>
<feature type="transmembrane region" description="Helical" evidence="1">
    <location>
        <begin position="54"/>
        <end position="77"/>
    </location>
</feature>
<evidence type="ECO:0000259" key="2">
    <source>
        <dbReference type="Pfam" id="PF05569"/>
    </source>
</evidence>
<evidence type="ECO:0000313" key="4">
    <source>
        <dbReference type="Proteomes" id="UP000535491"/>
    </source>
</evidence>
<accession>A0A7W1WSS2</accession>
<proteinExistence type="predicted"/>
<evidence type="ECO:0000313" key="3">
    <source>
        <dbReference type="EMBL" id="MBA4495299.1"/>
    </source>
</evidence>
<sequence length="301" mass="34080">MKSFRQLFALALFIGITLHVSWIISTNAVAGPLLDWLHRCCSFIFSNGRIPVEYYLLASIHLLFLLLFICRMLMLAWKTHRQVARLLQNQSGCIPAEIQHFSRKRGTPVIVVDHEQPLAFTYGWLHPKILISSSLIRQLHESELQAVLEHEYYHCLQRDPLKMLFASSATLALFFLPLVHKLRGHYLIEKEIAADRHSIRTAGVKPLASALLKLMNARLADSPSHGTAGFANDEMEARIEAMIHDRAIPPRIYLKDYLLSLAGLAVILLPAFYLLTAITHTHHMVRMAIVPISLLCNLLGS</sequence>
<dbReference type="InterPro" id="IPR008756">
    <property type="entry name" value="Peptidase_M56"/>
</dbReference>
<dbReference type="Pfam" id="PF05569">
    <property type="entry name" value="Peptidase_M56"/>
    <property type="match status" value="1"/>
</dbReference>
<dbReference type="CDD" id="cd07326">
    <property type="entry name" value="M56_BlaR1_MecR1_like"/>
    <property type="match status" value="1"/>
</dbReference>
<dbReference type="Gene3D" id="3.30.2010.10">
    <property type="entry name" value="Metalloproteases ('zincins'), catalytic domain"/>
    <property type="match status" value="1"/>
</dbReference>
<name>A0A7W1WSS2_9BACL</name>
<keyword evidence="4" id="KW-1185">Reference proteome</keyword>
<protein>
    <submittedName>
        <fullName evidence="3">M56 family metallopeptidase</fullName>
    </submittedName>
</protein>
<evidence type="ECO:0000256" key="1">
    <source>
        <dbReference type="SAM" id="Phobius"/>
    </source>
</evidence>
<dbReference type="PANTHER" id="PTHR34978:SF3">
    <property type="entry name" value="SLR0241 PROTEIN"/>
    <property type="match status" value="1"/>
</dbReference>
<dbReference type="AlphaFoldDB" id="A0A7W1WSS2"/>
<gene>
    <name evidence="3" type="ORF">H1191_13385</name>
</gene>